<dbReference type="Pfam" id="PF13368">
    <property type="entry name" value="Toprim_C_rpt"/>
    <property type="match status" value="1"/>
</dbReference>
<comment type="similarity">
    <text evidence="2">Belongs to the type IA topoisomerase family.</text>
</comment>
<name>A0AA88D123_FICCA</name>
<dbReference type="Gene3D" id="3.30.65.10">
    <property type="entry name" value="Bacterial Topoisomerase I, domain 1"/>
    <property type="match status" value="1"/>
</dbReference>
<evidence type="ECO:0000259" key="16">
    <source>
        <dbReference type="PROSITE" id="PS50880"/>
    </source>
</evidence>
<dbReference type="CDD" id="cd03363">
    <property type="entry name" value="TOPRIM_TopoIA_TopoI"/>
    <property type="match status" value="1"/>
</dbReference>
<dbReference type="InterPro" id="IPR023406">
    <property type="entry name" value="Topo_IA_AS"/>
</dbReference>
<dbReference type="PROSITE" id="PS00396">
    <property type="entry name" value="TOPO_IA_1"/>
    <property type="match status" value="1"/>
</dbReference>
<evidence type="ECO:0000256" key="14">
    <source>
        <dbReference type="ARBA" id="ARBA00032877"/>
    </source>
</evidence>
<dbReference type="Pfam" id="PF01131">
    <property type="entry name" value="Topoisom_bac"/>
    <property type="match status" value="1"/>
</dbReference>
<keyword evidence="10" id="KW-0413">Isomerase</keyword>
<evidence type="ECO:0000313" key="19">
    <source>
        <dbReference type="Proteomes" id="UP001187192"/>
    </source>
</evidence>
<dbReference type="InterPro" id="IPR023405">
    <property type="entry name" value="Topo_IA_core_domain"/>
</dbReference>
<dbReference type="Pfam" id="PF01396">
    <property type="entry name" value="Zn_ribbon_Top1"/>
    <property type="match status" value="1"/>
</dbReference>
<evidence type="ECO:0000256" key="3">
    <source>
        <dbReference type="ARBA" id="ARBA00012891"/>
    </source>
</evidence>
<dbReference type="PROSITE" id="PS52039">
    <property type="entry name" value="TOPO_IA_2"/>
    <property type="match status" value="1"/>
</dbReference>
<comment type="catalytic activity">
    <reaction evidence="1">
        <text>ATP-independent breakage of single-stranded DNA, followed by passage and rejoining.</text>
        <dbReference type="EC" id="5.6.2.1"/>
    </reaction>
</comment>
<evidence type="ECO:0000256" key="8">
    <source>
        <dbReference type="ARBA" id="ARBA00023029"/>
    </source>
</evidence>
<dbReference type="GO" id="GO:0003917">
    <property type="term" value="F:DNA topoisomerase type I (single strand cut, ATP-independent) activity"/>
    <property type="evidence" value="ECO:0007669"/>
    <property type="project" value="UniProtKB-EC"/>
</dbReference>
<evidence type="ECO:0000256" key="7">
    <source>
        <dbReference type="ARBA" id="ARBA00022842"/>
    </source>
</evidence>
<organism evidence="18 19">
    <name type="scientific">Ficus carica</name>
    <name type="common">Common fig</name>
    <dbReference type="NCBI Taxonomy" id="3494"/>
    <lineage>
        <taxon>Eukaryota</taxon>
        <taxon>Viridiplantae</taxon>
        <taxon>Streptophyta</taxon>
        <taxon>Embryophyta</taxon>
        <taxon>Tracheophyta</taxon>
        <taxon>Spermatophyta</taxon>
        <taxon>Magnoliopsida</taxon>
        <taxon>eudicotyledons</taxon>
        <taxon>Gunneridae</taxon>
        <taxon>Pentapetalae</taxon>
        <taxon>rosids</taxon>
        <taxon>fabids</taxon>
        <taxon>Rosales</taxon>
        <taxon>Moraceae</taxon>
        <taxon>Ficeae</taxon>
        <taxon>Ficus</taxon>
    </lineage>
</organism>
<sequence>MAKLQLRALHNYPGTCLPSSSFGASDKCRKFAPIRCKDGRFCCSFRTKHSKIGKDFNSLRSFGDGSPSNLSLGFLNSFTPVNSFSYGSFSNGISCGLPSYGAFTKRFFSQKSLGNMGAQDGKSGGSTSPLRGSSKQRKQAKALAANGKTRGTGSSSSEEIGFQVSSEPLVGGGKDKNLAGSSVPTSPVSNDEVSKVKGKRKPRTKKSTKQDAADSSLLKADAAEEAKGSSRSKKPSVGKSGQDPASKSNVNGTPVKIADSSSSSTKLLSSKKSGKSSSKGKSEKAALNSPQKHRAQAQQVGQVKRHGQMSLKPLYPPTGKSVVVVESVTKAKVIQGYLGDMYEVLPSYGHVRDLARKSGSVRPEEDFSMVWEVPSSSWSHLKSIKVALSGAENIILASDPDREGEAIAWHIIEMLEQQDCLRKNIRVARVVFHEITESSIKNALQTPRELDVNLVYAYLARRALDYLIGFNISPLLWRKLPGCQSAGRVQSAALALICDREIEIDQFEPQEYWTVDVQLNKEEPGSANNVVSFKAHLTHYDSNRLNQLSISSSTNAKQIENQIDSTNFKVVKSKTNKVRKNPPSPYITSTLQQDASNKLDFSSTYTMKLAQKLYEGVQMSDGTAAGLITYMRTDGSHISDEAVKDIRSLVTERYGQNFASAGPQKYFKKVKNAQEAHEAIRPTDIWRLPSMLRGILDEDSLKLYTLIWWRSVSCQMEPAIMKQIQVDIGNASESIVFRSTCSMVEFLGHQAVLKDVEVEAIRPQENEGSGRDEVFRILDSLKTGDPIKIREVELNKHHTQPPPRYSEGALVQKMEELGIGRPSTYASTLKVLRDRNYVTMKKRVLHPEFRGRMVSAFLNHHFSEVTDYSFTADMETELDNVSAGLTEWKGLLRDYWSRFSSYCESASNVHIQQVEKMLEKKFENFLFSSVEDKSRTCPSCFEGTLVFKVSRFGAGYFIGCDQHPKCKYIAKTLYGDEEEIETPQSENISEEPKLLGHHPGSNEKILLKSGPYGYYVQLGEDRKNSVPKRASVSHIKDLESITLEDALELLKYPLTLGTHPEDGQPVILKLAKGGLTVRHRRNSVTVPKTVDPRDVDLEKALKYLSGKDVRRSGRPKRKPEVEEAIEAV</sequence>
<dbReference type="EC" id="5.6.2.1" evidence="3"/>
<dbReference type="GO" id="GO:0005694">
    <property type="term" value="C:chromosome"/>
    <property type="evidence" value="ECO:0007669"/>
    <property type="project" value="InterPro"/>
</dbReference>
<feature type="region of interest" description="Disordered" evidence="15">
    <location>
        <begin position="1108"/>
        <end position="1128"/>
    </location>
</feature>
<evidence type="ECO:0000256" key="1">
    <source>
        <dbReference type="ARBA" id="ARBA00000213"/>
    </source>
</evidence>
<evidence type="ECO:0000256" key="12">
    <source>
        <dbReference type="ARBA" id="ARBA00031985"/>
    </source>
</evidence>
<keyword evidence="5" id="KW-0863">Zinc-finger</keyword>
<feature type="compositionally biased region" description="Polar residues" evidence="15">
    <location>
        <begin position="179"/>
        <end position="191"/>
    </location>
</feature>
<keyword evidence="6" id="KW-0862">Zinc</keyword>
<dbReference type="CDD" id="cd00186">
    <property type="entry name" value="TOP1Ac"/>
    <property type="match status" value="1"/>
</dbReference>
<dbReference type="GO" id="GO:0006265">
    <property type="term" value="P:DNA topological change"/>
    <property type="evidence" value="ECO:0007669"/>
    <property type="project" value="InterPro"/>
</dbReference>
<keyword evidence="19" id="KW-1185">Reference proteome</keyword>
<feature type="domain" description="Toprim" evidence="16">
    <location>
        <begin position="320"/>
        <end position="435"/>
    </location>
</feature>
<dbReference type="Pfam" id="PF01751">
    <property type="entry name" value="Toprim"/>
    <property type="match status" value="1"/>
</dbReference>
<dbReference type="GO" id="GO:0008270">
    <property type="term" value="F:zinc ion binding"/>
    <property type="evidence" value="ECO:0007669"/>
    <property type="project" value="UniProtKB-KW"/>
</dbReference>
<dbReference type="Gene3D" id="1.10.460.10">
    <property type="entry name" value="Topoisomerase I, domain 2"/>
    <property type="match status" value="1"/>
</dbReference>
<feature type="compositionally biased region" description="Polar residues" evidence="15">
    <location>
        <begin position="243"/>
        <end position="252"/>
    </location>
</feature>
<accession>A0AA88D123</accession>
<evidence type="ECO:0000256" key="2">
    <source>
        <dbReference type="ARBA" id="ARBA00009446"/>
    </source>
</evidence>
<dbReference type="Gene3D" id="1.10.290.10">
    <property type="entry name" value="Topoisomerase I, domain 4"/>
    <property type="match status" value="1"/>
</dbReference>
<feature type="compositionally biased region" description="Low complexity" evidence="15">
    <location>
        <begin position="260"/>
        <end position="279"/>
    </location>
</feature>
<protein>
    <recommendedName>
        <fullName evidence="3">DNA topoisomerase</fullName>
        <ecNumber evidence="3">5.6.2.1</ecNumber>
    </recommendedName>
    <alternativeName>
        <fullName evidence="14">Omega-protein</fullName>
    </alternativeName>
    <alternativeName>
        <fullName evidence="13">Relaxing enzyme</fullName>
    </alternativeName>
    <alternativeName>
        <fullName evidence="11">Swivelase</fullName>
    </alternativeName>
    <alternativeName>
        <fullName evidence="12">Untwisting enzyme</fullName>
    </alternativeName>
</protein>
<dbReference type="InterPro" id="IPR003601">
    <property type="entry name" value="Topo_IA_2"/>
</dbReference>
<dbReference type="Proteomes" id="UP001187192">
    <property type="component" value="Unassembled WGS sequence"/>
</dbReference>
<dbReference type="InterPro" id="IPR013498">
    <property type="entry name" value="Topo_IA_Znf"/>
</dbReference>
<reference evidence="18" key="1">
    <citation type="submission" date="2023-07" db="EMBL/GenBank/DDBJ databases">
        <title>draft genome sequence of fig (Ficus carica).</title>
        <authorList>
            <person name="Takahashi T."/>
            <person name="Nishimura K."/>
        </authorList>
    </citation>
    <scope>NUCLEOTIDE SEQUENCE</scope>
</reference>
<dbReference type="PANTHER" id="PTHR42785">
    <property type="entry name" value="DNA TOPOISOMERASE, TYPE IA, CORE"/>
    <property type="match status" value="1"/>
</dbReference>
<dbReference type="InterPro" id="IPR000380">
    <property type="entry name" value="Topo_IA"/>
</dbReference>
<dbReference type="Gene3D" id="2.70.20.10">
    <property type="entry name" value="Topoisomerase I, domain 3"/>
    <property type="match status" value="1"/>
</dbReference>
<comment type="caution">
    <text evidence="18">The sequence shown here is derived from an EMBL/GenBank/DDBJ whole genome shotgun (WGS) entry which is preliminary data.</text>
</comment>
<proteinExistence type="inferred from homology"/>
<evidence type="ECO:0000256" key="15">
    <source>
        <dbReference type="SAM" id="MobiDB-lite"/>
    </source>
</evidence>
<dbReference type="SMART" id="SM00437">
    <property type="entry name" value="TOP1Ac"/>
    <property type="match status" value="1"/>
</dbReference>
<dbReference type="InterPro" id="IPR005733">
    <property type="entry name" value="TopoI_bac-type"/>
</dbReference>
<dbReference type="AlphaFoldDB" id="A0AA88D123"/>
<dbReference type="InterPro" id="IPR006171">
    <property type="entry name" value="TOPRIM_dom"/>
</dbReference>
<keyword evidence="8" id="KW-0799">Topoisomerase</keyword>
<evidence type="ECO:0000259" key="17">
    <source>
        <dbReference type="PROSITE" id="PS52039"/>
    </source>
</evidence>
<evidence type="ECO:0000256" key="5">
    <source>
        <dbReference type="ARBA" id="ARBA00022771"/>
    </source>
</evidence>
<keyword evidence="9" id="KW-0238">DNA-binding</keyword>
<dbReference type="HAMAP" id="MF_00952">
    <property type="entry name" value="Topoisom_1_prok"/>
    <property type="match status" value="1"/>
</dbReference>
<dbReference type="InterPro" id="IPR013826">
    <property type="entry name" value="Topo_IA_cen_sub3"/>
</dbReference>
<evidence type="ECO:0000256" key="4">
    <source>
        <dbReference type="ARBA" id="ARBA00022723"/>
    </source>
</evidence>
<dbReference type="InterPro" id="IPR025589">
    <property type="entry name" value="Toprim_C_rpt"/>
</dbReference>
<keyword evidence="7" id="KW-0460">Magnesium</keyword>
<dbReference type="SMART" id="SM00493">
    <property type="entry name" value="TOPRIM"/>
    <property type="match status" value="1"/>
</dbReference>
<keyword evidence="4" id="KW-0479">Metal-binding</keyword>
<dbReference type="GO" id="GO:0003677">
    <property type="term" value="F:DNA binding"/>
    <property type="evidence" value="ECO:0007669"/>
    <property type="project" value="UniProtKB-KW"/>
</dbReference>
<dbReference type="InterPro" id="IPR034149">
    <property type="entry name" value="TOPRIM_TopoI"/>
</dbReference>
<evidence type="ECO:0000313" key="18">
    <source>
        <dbReference type="EMBL" id="GMN39865.1"/>
    </source>
</evidence>
<dbReference type="SMART" id="SM00436">
    <property type="entry name" value="TOP1Bc"/>
    <property type="match status" value="1"/>
</dbReference>
<evidence type="ECO:0000256" key="13">
    <source>
        <dbReference type="ARBA" id="ARBA00032235"/>
    </source>
</evidence>
<evidence type="ECO:0000256" key="10">
    <source>
        <dbReference type="ARBA" id="ARBA00023235"/>
    </source>
</evidence>
<feature type="compositionally biased region" description="Basic residues" evidence="15">
    <location>
        <begin position="196"/>
        <end position="207"/>
    </location>
</feature>
<feature type="compositionally biased region" description="Polar residues" evidence="15">
    <location>
        <begin position="149"/>
        <end position="166"/>
    </location>
</feature>
<dbReference type="PROSITE" id="PS50880">
    <property type="entry name" value="TOPRIM"/>
    <property type="match status" value="1"/>
</dbReference>
<dbReference type="NCBIfam" id="TIGR01051">
    <property type="entry name" value="topA_bact"/>
    <property type="match status" value="1"/>
</dbReference>
<feature type="domain" description="Topo IA-type catalytic" evidence="17">
    <location>
        <begin position="451"/>
        <end position="903"/>
    </location>
</feature>
<evidence type="ECO:0000256" key="6">
    <source>
        <dbReference type="ARBA" id="ARBA00022833"/>
    </source>
</evidence>
<dbReference type="EMBL" id="BTGU01000010">
    <property type="protein sequence ID" value="GMN39865.1"/>
    <property type="molecule type" value="Genomic_DNA"/>
</dbReference>
<feature type="region of interest" description="Disordered" evidence="15">
    <location>
        <begin position="114"/>
        <end position="296"/>
    </location>
</feature>
<dbReference type="Gene3D" id="3.40.50.140">
    <property type="match status" value="1"/>
</dbReference>
<dbReference type="PRINTS" id="PR00417">
    <property type="entry name" value="PRTPISMRASEI"/>
</dbReference>
<dbReference type="InterPro" id="IPR013497">
    <property type="entry name" value="Topo_IA_cen"/>
</dbReference>
<evidence type="ECO:0000256" key="11">
    <source>
        <dbReference type="ARBA" id="ARBA00030003"/>
    </source>
</evidence>
<dbReference type="PANTHER" id="PTHR42785:SF1">
    <property type="entry name" value="DNA TOPOISOMERASE"/>
    <property type="match status" value="1"/>
</dbReference>
<dbReference type="InterPro" id="IPR028612">
    <property type="entry name" value="Topoisom_1_IA"/>
</dbReference>
<dbReference type="SUPFAM" id="SSF56712">
    <property type="entry name" value="Prokaryotic type I DNA topoisomerase"/>
    <property type="match status" value="1"/>
</dbReference>
<dbReference type="InterPro" id="IPR003602">
    <property type="entry name" value="Topo_IA_DNA-bd_dom"/>
</dbReference>
<evidence type="ECO:0000256" key="9">
    <source>
        <dbReference type="ARBA" id="ARBA00023125"/>
    </source>
</evidence>
<dbReference type="InterPro" id="IPR013825">
    <property type="entry name" value="Topo_IA_cen_sub2"/>
</dbReference>
<gene>
    <name evidence="18" type="ORF">TIFTF001_009090</name>
</gene>
<dbReference type="InterPro" id="IPR013824">
    <property type="entry name" value="Topo_IA_cen_sub1"/>
</dbReference>